<dbReference type="Proteomes" id="UP000658278">
    <property type="component" value="Unassembled WGS sequence"/>
</dbReference>
<feature type="domain" description="Dienelactone hydrolase" evidence="1">
    <location>
        <begin position="42"/>
        <end position="253"/>
    </location>
</feature>
<dbReference type="Gene3D" id="3.40.50.1820">
    <property type="entry name" value="alpha/beta hydrolase"/>
    <property type="match status" value="1"/>
</dbReference>
<dbReference type="InterPro" id="IPR029058">
    <property type="entry name" value="AB_hydrolase_fold"/>
</dbReference>
<dbReference type="PANTHER" id="PTHR22946:SF0">
    <property type="entry name" value="DIENELACTONE HYDROLASE DOMAIN-CONTAINING PROTEIN"/>
    <property type="match status" value="1"/>
</dbReference>
<comment type="caution">
    <text evidence="2">The sequence shown here is derived from an EMBL/GenBank/DDBJ whole genome shotgun (WGS) entry which is preliminary data.</text>
</comment>
<dbReference type="AlphaFoldDB" id="A0A934RG21"/>
<sequence length="257" mass="27998">MKVIALILSLITASFAEVIERDVEYQHKDTTLLGFHAYDTATDGKRPGILIVHQWTGLTDYEKRRARMLAELGYNVFALDIYGKGIRPQPPASGKEAGKYKGNRKLFRERLHAGLDVLKGDSRTDPENIAAIGYCFGGTGVLELARSGAAIDGVVSFHGGLGAADGMAAGKGDIQASILVCHGAVDPHVSDEEVAGFQREMTEAGADWQFIAYSDAVHAFTQPMAGDDPSKGAAYQKKADERSWRHMQDFFSELFEE</sequence>
<dbReference type="RefSeq" id="WP_200282149.1">
    <property type="nucleotide sequence ID" value="NZ_JAENII010000014.1"/>
</dbReference>
<organism evidence="2 3">
    <name type="scientific">Haloferula rosea</name>
    <dbReference type="NCBI Taxonomy" id="490093"/>
    <lineage>
        <taxon>Bacteria</taxon>
        <taxon>Pseudomonadati</taxon>
        <taxon>Verrucomicrobiota</taxon>
        <taxon>Verrucomicrobiia</taxon>
        <taxon>Verrucomicrobiales</taxon>
        <taxon>Verrucomicrobiaceae</taxon>
        <taxon>Haloferula</taxon>
    </lineage>
</organism>
<keyword evidence="2" id="KW-0378">Hydrolase</keyword>
<accession>A0A934RG21</accession>
<dbReference type="EMBL" id="JAENII010000014">
    <property type="protein sequence ID" value="MBK1828521.1"/>
    <property type="molecule type" value="Genomic_DNA"/>
</dbReference>
<dbReference type="SUPFAM" id="SSF53474">
    <property type="entry name" value="alpha/beta-Hydrolases"/>
    <property type="match status" value="1"/>
</dbReference>
<reference evidence="2" key="1">
    <citation type="submission" date="2021-01" db="EMBL/GenBank/DDBJ databases">
        <title>Modified the classification status of verrucomicrobia.</title>
        <authorList>
            <person name="Feng X."/>
        </authorList>
    </citation>
    <scope>NUCLEOTIDE SEQUENCE</scope>
    <source>
        <strain evidence="2">KCTC 22201</strain>
    </source>
</reference>
<dbReference type="Pfam" id="PF01738">
    <property type="entry name" value="DLH"/>
    <property type="match status" value="1"/>
</dbReference>
<protein>
    <submittedName>
        <fullName evidence="2">Dienelactone hydrolase family protein</fullName>
    </submittedName>
</protein>
<keyword evidence="3" id="KW-1185">Reference proteome</keyword>
<proteinExistence type="predicted"/>
<dbReference type="InterPro" id="IPR050261">
    <property type="entry name" value="FrsA_esterase"/>
</dbReference>
<evidence type="ECO:0000313" key="2">
    <source>
        <dbReference type="EMBL" id="MBK1828521.1"/>
    </source>
</evidence>
<dbReference type="GO" id="GO:0016787">
    <property type="term" value="F:hydrolase activity"/>
    <property type="evidence" value="ECO:0007669"/>
    <property type="project" value="UniProtKB-KW"/>
</dbReference>
<name>A0A934RG21_9BACT</name>
<evidence type="ECO:0000313" key="3">
    <source>
        <dbReference type="Proteomes" id="UP000658278"/>
    </source>
</evidence>
<dbReference type="PANTHER" id="PTHR22946">
    <property type="entry name" value="DIENELACTONE HYDROLASE DOMAIN-CONTAINING PROTEIN-RELATED"/>
    <property type="match status" value="1"/>
</dbReference>
<dbReference type="InterPro" id="IPR002925">
    <property type="entry name" value="Dienelactn_hydro"/>
</dbReference>
<evidence type="ECO:0000259" key="1">
    <source>
        <dbReference type="Pfam" id="PF01738"/>
    </source>
</evidence>
<gene>
    <name evidence="2" type="ORF">JIN81_15920</name>
</gene>